<dbReference type="Gene3D" id="1.10.150.240">
    <property type="entry name" value="Putative phosphatase, domain 2"/>
    <property type="match status" value="1"/>
</dbReference>
<gene>
    <name evidence="1" type="ORF">RAK27_03405</name>
</gene>
<dbReference type="SFLD" id="SFLDG01135">
    <property type="entry name" value="C1.5.6:_HAD__Beta-PGM__Phospha"/>
    <property type="match status" value="1"/>
</dbReference>
<dbReference type="AlphaFoldDB" id="A0AAW9JVM7"/>
<dbReference type="GO" id="GO:0006281">
    <property type="term" value="P:DNA repair"/>
    <property type="evidence" value="ECO:0007669"/>
    <property type="project" value="TreeGrafter"/>
</dbReference>
<proteinExistence type="predicted"/>
<dbReference type="InterPro" id="IPR023198">
    <property type="entry name" value="PGP-like_dom2"/>
</dbReference>
<dbReference type="GO" id="GO:0005829">
    <property type="term" value="C:cytosol"/>
    <property type="evidence" value="ECO:0007669"/>
    <property type="project" value="TreeGrafter"/>
</dbReference>
<dbReference type="InterPro" id="IPR006439">
    <property type="entry name" value="HAD-SF_hydro_IA"/>
</dbReference>
<reference evidence="1" key="1">
    <citation type="submission" date="2023-08" db="EMBL/GenBank/DDBJ databases">
        <title>Genomic characterization of piscicolin 126 produced by Carnobacterium maltaromaticum CM22 strain isolated from salmon (Salmo salar).</title>
        <authorList>
            <person name="Gonzalez-Gragera E."/>
            <person name="Garcia-Lopez J.D."/>
            <person name="Teso-Perez C."/>
            <person name="Gimenez-Hernandez I."/>
            <person name="Peralta-Sanchez J.M."/>
            <person name="Valdivia E."/>
            <person name="Montalban-Lopez M."/>
            <person name="Martin-Platero A.M."/>
            <person name="Banos A."/>
            <person name="Martinez-Bueno M."/>
        </authorList>
    </citation>
    <scope>NUCLEOTIDE SEQUENCE</scope>
    <source>
        <strain evidence="1">CM22</strain>
    </source>
</reference>
<dbReference type="InterPro" id="IPR050155">
    <property type="entry name" value="HAD-like_hydrolase_sf"/>
</dbReference>
<dbReference type="GO" id="GO:0008967">
    <property type="term" value="F:phosphoglycolate phosphatase activity"/>
    <property type="evidence" value="ECO:0007669"/>
    <property type="project" value="TreeGrafter"/>
</dbReference>
<dbReference type="FunFam" id="3.40.50.1000:FF:000022">
    <property type="entry name" value="Phosphoglycolate phosphatase"/>
    <property type="match status" value="1"/>
</dbReference>
<evidence type="ECO:0000313" key="1">
    <source>
        <dbReference type="EMBL" id="MDZ5757695.1"/>
    </source>
</evidence>
<dbReference type="NCBIfam" id="TIGR01549">
    <property type="entry name" value="HAD-SF-IA-v1"/>
    <property type="match status" value="1"/>
</dbReference>
<dbReference type="Proteomes" id="UP001290462">
    <property type="component" value="Unassembled WGS sequence"/>
</dbReference>
<dbReference type="Pfam" id="PF13419">
    <property type="entry name" value="HAD_2"/>
    <property type="match status" value="1"/>
</dbReference>
<protein>
    <submittedName>
        <fullName evidence="1">HAD family hydrolase</fullName>
        <ecNumber evidence="1">3.-.-.-</ecNumber>
    </submittedName>
</protein>
<sequence>MLSKRIYLFDFDGTLGDSEECSIVATQGAFKEVNLPIPNKNQIKKAMGIPIEKSFKSMGADGLTANQFESLLDIFRERYKENEVDHLRLFPYVEETLSKLKERSVVMYVLSSKKSDVLQRNLEELGIDAYFKDYYGSDKVEHYKPHPDGIYKILEKYQHLKSETLMIGDASYDLQMARRAGVSNCGVTWGSFSEADLCTEKPDFIVHDFRDLLDLTE</sequence>
<dbReference type="SFLD" id="SFLDG01129">
    <property type="entry name" value="C1.5:_HAD__Beta-PGM__Phosphata"/>
    <property type="match status" value="1"/>
</dbReference>
<dbReference type="SFLD" id="SFLDS00003">
    <property type="entry name" value="Haloacid_Dehalogenase"/>
    <property type="match status" value="1"/>
</dbReference>
<dbReference type="EC" id="3.-.-.-" evidence="1"/>
<dbReference type="PANTHER" id="PTHR43434:SF26">
    <property type="entry name" value="PYROPHOSPHATASE PPAX"/>
    <property type="match status" value="1"/>
</dbReference>
<keyword evidence="1" id="KW-0378">Hydrolase</keyword>
<dbReference type="InterPro" id="IPR023214">
    <property type="entry name" value="HAD_sf"/>
</dbReference>
<evidence type="ECO:0000313" key="2">
    <source>
        <dbReference type="Proteomes" id="UP001290462"/>
    </source>
</evidence>
<organism evidence="1 2">
    <name type="scientific">Carnobacterium maltaromaticum</name>
    <name type="common">Carnobacterium piscicola</name>
    <dbReference type="NCBI Taxonomy" id="2751"/>
    <lineage>
        <taxon>Bacteria</taxon>
        <taxon>Bacillati</taxon>
        <taxon>Bacillota</taxon>
        <taxon>Bacilli</taxon>
        <taxon>Lactobacillales</taxon>
        <taxon>Carnobacteriaceae</taxon>
        <taxon>Carnobacterium</taxon>
    </lineage>
</organism>
<dbReference type="Gene3D" id="3.40.50.1000">
    <property type="entry name" value="HAD superfamily/HAD-like"/>
    <property type="match status" value="1"/>
</dbReference>
<dbReference type="EMBL" id="JAVBVO010000002">
    <property type="protein sequence ID" value="MDZ5757695.1"/>
    <property type="molecule type" value="Genomic_DNA"/>
</dbReference>
<dbReference type="PANTHER" id="PTHR43434">
    <property type="entry name" value="PHOSPHOGLYCOLATE PHOSPHATASE"/>
    <property type="match status" value="1"/>
</dbReference>
<dbReference type="RefSeq" id="WP_081039707.1">
    <property type="nucleotide sequence ID" value="NZ_BJOJ01000053.1"/>
</dbReference>
<dbReference type="InterPro" id="IPR036412">
    <property type="entry name" value="HAD-like_sf"/>
</dbReference>
<comment type="caution">
    <text evidence="1">The sequence shown here is derived from an EMBL/GenBank/DDBJ whole genome shotgun (WGS) entry which is preliminary data.</text>
</comment>
<dbReference type="InterPro" id="IPR041492">
    <property type="entry name" value="HAD_2"/>
</dbReference>
<accession>A0AAW9JVM7</accession>
<dbReference type="SUPFAM" id="SSF56784">
    <property type="entry name" value="HAD-like"/>
    <property type="match status" value="1"/>
</dbReference>
<name>A0AAW9JVM7_CARML</name>